<name>A0A6H2DJS9_9SPHN</name>
<keyword evidence="3 6" id="KW-0812">Transmembrane</keyword>
<feature type="transmembrane region" description="Helical" evidence="6">
    <location>
        <begin position="151"/>
        <end position="168"/>
    </location>
</feature>
<reference evidence="7 8" key="1">
    <citation type="submission" date="2020-04" db="EMBL/GenBank/DDBJ databases">
        <title>Genome sequence for Sphingorhabdus sp. strain M1.</title>
        <authorList>
            <person name="Park S.-J."/>
        </authorList>
    </citation>
    <scope>NUCLEOTIDE SEQUENCE [LARGE SCALE GENOMIC DNA]</scope>
    <source>
        <strain evidence="7 8">JK6</strain>
    </source>
</reference>
<evidence type="ECO:0000313" key="8">
    <source>
        <dbReference type="Proteomes" id="UP000501600"/>
    </source>
</evidence>
<evidence type="ECO:0000313" key="7">
    <source>
        <dbReference type="EMBL" id="QJB68594.1"/>
    </source>
</evidence>
<protein>
    <submittedName>
        <fullName evidence="7">LysE family translocator</fullName>
    </submittedName>
</protein>
<feature type="transmembrane region" description="Helical" evidence="6">
    <location>
        <begin position="74"/>
        <end position="91"/>
    </location>
</feature>
<keyword evidence="5 6" id="KW-0472">Membrane</keyword>
<keyword evidence="2" id="KW-1003">Cell membrane</keyword>
<keyword evidence="4 6" id="KW-1133">Transmembrane helix</keyword>
<dbReference type="RefSeq" id="WP_168818436.1">
    <property type="nucleotide sequence ID" value="NZ_CP051217.1"/>
</dbReference>
<dbReference type="PANTHER" id="PTHR30086:SF20">
    <property type="entry name" value="ARGININE EXPORTER PROTEIN ARGO-RELATED"/>
    <property type="match status" value="1"/>
</dbReference>
<dbReference type="GO" id="GO:0015171">
    <property type="term" value="F:amino acid transmembrane transporter activity"/>
    <property type="evidence" value="ECO:0007669"/>
    <property type="project" value="TreeGrafter"/>
</dbReference>
<dbReference type="AlphaFoldDB" id="A0A6H2DJS9"/>
<dbReference type="KEGG" id="phao:HF685_04245"/>
<organism evidence="7 8">
    <name type="scientific">Parasphingorhabdus halotolerans</name>
    <dbReference type="NCBI Taxonomy" id="2725558"/>
    <lineage>
        <taxon>Bacteria</taxon>
        <taxon>Pseudomonadati</taxon>
        <taxon>Pseudomonadota</taxon>
        <taxon>Alphaproteobacteria</taxon>
        <taxon>Sphingomonadales</taxon>
        <taxon>Sphingomonadaceae</taxon>
        <taxon>Parasphingorhabdus</taxon>
    </lineage>
</organism>
<gene>
    <name evidence="7" type="ORF">HF685_04245</name>
</gene>
<feature type="transmembrane region" description="Helical" evidence="6">
    <location>
        <begin position="116"/>
        <end position="139"/>
    </location>
</feature>
<dbReference type="EMBL" id="CP051217">
    <property type="protein sequence ID" value="QJB68594.1"/>
    <property type="molecule type" value="Genomic_DNA"/>
</dbReference>
<accession>A0A6H2DJS9</accession>
<evidence type="ECO:0000256" key="4">
    <source>
        <dbReference type="ARBA" id="ARBA00022989"/>
    </source>
</evidence>
<dbReference type="Pfam" id="PF01810">
    <property type="entry name" value="LysE"/>
    <property type="match status" value="1"/>
</dbReference>
<dbReference type="GO" id="GO:0005886">
    <property type="term" value="C:plasma membrane"/>
    <property type="evidence" value="ECO:0007669"/>
    <property type="project" value="UniProtKB-SubCell"/>
</dbReference>
<evidence type="ECO:0000256" key="6">
    <source>
        <dbReference type="SAM" id="Phobius"/>
    </source>
</evidence>
<evidence type="ECO:0000256" key="1">
    <source>
        <dbReference type="ARBA" id="ARBA00004651"/>
    </source>
</evidence>
<dbReference type="InterPro" id="IPR001123">
    <property type="entry name" value="LeuE-type"/>
</dbReference>
<sequence>MLAPMLPSFLLVALLVELTPGPNMGWLALLSASEGRRAGFAATAGIGIGLAIIAAASALGLAQLAHASDLVFNLLRYAGAGYLLFLAWEAWVGEREVSPGAAGNSDPPAKHFRRGIIINLLNPKAAVFFVVVLPGYITVSQPVAAQTLQLSFAYVGVATLIHIVIVLLSGRAHEWLMNSPSAPLVRRGFALMLAAIALWFFVGTFE</sequence>
<proteinExistence type="predicted"/>
<dbReference type="Proteomes" id="UP000501600">
    <property type="component" value="Chromosome"/>
</dbReference>
<dbReference type="PANTHER" id="PTHR30086">
    <property type="entry name" value="ARGININE EXPORTER PROTEIN ARGO"/>
    <property type="match status" value="1"/>
</dbReference>
<evidence type="ECO:0000256" key="3">
    <source>
        <dbReference type="ARBA" id="ARBA00022692"/>
    </source>
</evidence>
<comment type="subcellular location">
    <subcellularLocation>
        <location evidence="1">Cell membrane</location>
        <topology evidence="1">Multi-pass membrane protein</topology>
    </subcellularLocation>
</comment>
<feature type="transmembrane region" description="Helical" evidence="6">
    <location>
        <begin position="188"/>
        <end position="205"/>
    </location>
</feature>
<dbReference type="PIRSF" id="PIRSF006324">
    <property type="entry name" value="LeuE"/>
    <property type="match status" value="1"/>
</dbReference>
<evidence type="ECO:0000256" key="5">
    <source>
        <dbReference type="ARBA" id="ARBA00023136"/>
    </source>
</evidence>
<keyword evidence="8" id="KW-1185">Reference proteome</keyword>
<evidence type="ECO:0000256" key="2">
    <source>
        <dbReference type="ARBA" id="ARBA00022475"/>
    </source>
</evidence>
<feature type="transmembrane region" description="Helical" evidence="6">
    <location>
        <begin position="42"/>
        <end position="62"/>
    </location>
</feature>